<sequence>MRDIANIAINYFSELFTTSSPTKAVEVVKTTQRYITKEMNEQLTKDFQKEEIIQAISQMHPTKAPSLDGMSAMFYQKYWNIIGEDVCNIILNTLNTNASLANLNKTNIVLIPKTNRPTRMSEFRPISLCNVLYKIISKVLANRLKLILNSIISENQSAFVPERLITDNVLVGFEIMHYLKKKRNRIDGFMVVKLDMRKAYNRVEWVFLEKIMEKMGFNNKWICLMMNCISSVSYSILINGVIHGCIVPTRGLRQGDPLSPYLFLLCAKGLTGLIVVAARNKRLSGISIRRGSPSITHLLFADDSVIYCKAFGQESKELQIILQKYEEATGQRINTEKSSIFFSQNTDEETKKEVREILGAMQDTQSKKYLSLPSLIGRSKKRVVTEIKERVGKKLSSWKEKLLSIGGREILIKVVVQAVPTYSMGCFLLPKGLCEEIEGMVRNFWWGQRNNESKMAWVGWSKMCKSKLEGGMGFQDLQAFNLAMLAKQGWRMLFNSSSLMTRMYKAKYFPNGDILNASLGNQPSYAWKSIHKSLEVLKQGTGWRVGSGKKIHIWDDKWLPTPTTYKVISPTKRFWRFPNGLGFD</sequence>
<dbReference type="InterPro" id="IPR000477">
    <property type="entry name" value="RT_dom"/>
</dbReference>
<evidence type="ECO:0000313" key="2">
    <source>
        <dbReference type="EMBL" id="KAK9987792.1"/>
    </source>
</evidence>
<dbReference type="AlphaFoldDB" id="A0AAW2BPS9"/>
<name>A0AAW2BPS9_9ROSI</name>
<evidence type="ECO:0000259" key="1">
    <source>
        <dbReference type="PROSITE" id="PS50878"/>
    </source>
</evidence>
<comment type="caution">
    <text evidence="2">The sequence shown here is derived from an EMBL/GenBank/DDBJ whole genome shotgun (WGS) entry which is preliminary data.</text>
</comment>
<protein>
    <recommendedName>
        <fullName evidence="1">Reverse transcriptase domain-containing protein</fullName>
    </recommendedName>
</protein>
<dbReference type="CDD" id="cd01650">
    <property type="entry name" value="RT_nLTR_like"/>
    <property type="match status" value="1"/>
</dbReference>
<dbReference type="PANTHER" id="PTHR31635:SF196">
    <property type="entry name" value="REVERSE TRANSCRIPTASE DOMAIN-CONTAINING PROTEIN-RELATED"/>
    <property type="match status" value="1"/>
</dbReference>
<organism evidence="2 3">
    <name type="scientific">Lithocarpus litseifolius</name>
    <dbReference type="NCBI Taxonomy" id="425828"/>
    <lineage>
        <taxon>Eukaryota</taxon>
        <taxon>Viridiplantae</taxon>
        <taxon>Streptophyta</taxon>
        <taxon>Embryophyta</taxon>
        <taxon>Tracheophyta</taxon>
        <taxon>Spermatophyta</taxon>
        <taxon>Magnoliopsida</taxon>
        <taxon>eudicotyledons</taxon>
        <taxon>Gunneridae</taxon>
        <taxon>Pentapetalae</taxon>
        <taxon>rosids</taxon>
        <taxon>fabids</taxon>
        <taxon>Fagales</taxon>
        <taxon>Fagaceae</taxon>
        <taxon>Lithocarpus</taxon>
    </lineage>
</organism>
<proteinExistence type="predicted"/>
<dbReference type="SUPFAM" id="SSF56672">
    <property type="entry name" value="DNA/RNA polymerases"/>
    <property type="match status" value="1"/>
</dbReference>
<dbReference type="PANTHER" id="PTHR31635">
    <property type="entry name" value="REVERSE TRANSCRIPTASE DOMAIN-CONTAINING PROTEIN-RELATED"/>
    <property type="match status" value="1"/>
</dbReference>
<dbReference type="PROSITE" id="PS50878">
    <property type="entry name" value="RT_POL"/>
    <property type="match status" value="1"/>
</dbReference>
<dbReference type="Proteomes" id="UP001459277">
    <property type="component" value="Unassembled WGS sequence"/>
</dbReference>
<feature type="domain" description="Reverse transcriptase" evidence="1">
    <location>
        <begin position="92"/>
        <end position="362"/>
    </location>
</feature>
<reference evidence="2 3" key="1">
    <citation type="submission" date="2024-01" db="EMBL/GenBank/DDBJ databases">
        <title>A telomere-to-telomere, gap-free genome of sweet tea (Lithocarpus litseifolius).</title>
        <authorList>
            <person name="Zhou J."/>
        </authorList>
    </citation>
    <scope>NUCLEOTIDE SEQUENCE [LARGE SCALE GENOMIC DNA]</scope>
    <source>
        <strain evidence="2">Zhou-2022a</strain>
        <tissue evidence="2">Leaf</tissue>
    </source>
</reference>
<keyword evidence="3" id="KW-1185">Reference proteome</keyword>
<dbReference type="InterPro" id="IPR043502">
    <property type="entry name" value="DNA/RNA_pol_sf"/>
</dbReference>
<gene>
    <name evidence="2" type="ORF">SO802_028031</name>
</gene>
<dbReference type="Pfam" id="PF00078">
    <property type="entry name" value="RVT_1"/>
    <property type="match status" value="1"/>
</dbReference>
<dbReference type="EMBL" id="JAZDWU010000010">
    <property type="protein sequence ID" value="KAK9987792.1"/>
    <property type="molecule type" value="Genomic_DNA"/>
</dbReference>
<evidence type="ECO:0000313" key="3">
    <source>
        <dbReference type="Proteomes" id="UP001459277"/>
    </source>
</evidence>
<accession>A0AAW2BPS9</accession>